<dbReference type="AlphaFoldDB" id="A0A1G6M9E1"/>
<accession>A0A1G6M9E1</accession>
<dbReference type="Gene3D" id="3.40.50.2000">
    <property type="entry name" value="Glycogen Phosphorylase B"/>
    <property type="match status" value="2"/>
</dbReference>
<gene>
    <name evidence="3" type="ORF">SAMN04488104_100175</name>
</gene>
<reference evidence="4" key="1">
    <citation type="submission" date="2016-10" db="EMBL/GenBank/DDBJ databases">
        <authorList>
            <person name="Varghese N."/>
            <person name="Submissions S."/>
        </authorList>
    </citation>
    <scope>NUCLEOTIDE SEQUENCE [LARGE SCALE GENOMIC DNA]</scope>
    <source>
        <strain evidence="4">DSM 23095</strain>
    </source>
</reference>
<dbReference type="EMBL" id="FNAC01000001">
    <property type="protein sequence ID" value="SDC52212.1"/>
    <property type="molecule type" value="Genomic_DNA"/>
</dbReference>
<feature type="domain" description="Glycosyl transferase family 1" evidence="2">
    <location>
        <begin position="176"/>
        <end position="325"/>
    </location>
</feature>
<protein>
    <submittedName>
        <fullName evidence="3">Glycosyltransferase involved in cell wall bisynthesis</fullName>
    </submittedName>
</protein>
<dbReference type="GO" id="GO:0009103">
    <property type="term" value="P:lipopolysaccharide biosynthetic process"/>
    <property type="evidence" value="ECO:0007669"/>
    <property type="project" value="TreeGrafter"/>
</dbReference>
<dbReference type="CDD" id="cd03801">
    <property type="entry name" value="GT4_PimA-like"/>
    <property type="match status" value="1"/>
</dbReference>
<evidence type="ECO:0000256" key="1">
    <source>
        <dbReference type="ARBA" id="ARBA00022679"/>
    </source>
</evidence>
<keyword evidence="4" id="KW-1185">Reference proteome</keyword>
<dbReference type="InterPro" id="IPR001296">
    <property type="entry name" value="Glyco_trans_1"/>
</dbReference>
<dbReference type="RefSeq" id="WP_087937665.1">
    <property type="nucleotide sequence ID" value="NZ_FNAC01000001.1"/>
</dbReference>
<dbReference type="SUPFAM" id="SSF53756">
    <property type="entry name" value="UDP-Glycosyltransferase/glycogen phosphorylase"/>
    <property type="match status" value="1"/>
</dbReference>
<organism evidence="3 4">
    <name type="scientific">Algoriphagus faecimaris</name>
    <dbReference type="NCBI Taxonomy" id="686796"/>
    <lineage>
        <taxon>Bacteria</taxon>
        <taxon>Pseudomonadati</taxon>
        <taxon>Bacteroidota</taxon>
        <taxon>Cytophagia</taxon>
        <taxon>Cytophagales</taxon>
        <taxon>Cyclobacteriaceae</taxon>
        <taxon>Algoriphagus</taxon>
    </lineage>
</organism>
<sequence length="348" mass="39793">MRKKLLYVTPSFQSFVKADLQLLKNHFQVCINHYPWEYKQYAPVYFLRQFFALIPLVFQTDLVIVNFGGYWAFWPTLFARLFGKKSVIIIHGTDSAAIPEINYGSLRIPILKKICGAAYLMTDRIFPVSESLLKTQLNFDPKILNKNQGIETIFPKISTPTEIIYNGLDEEFWDFPAEIAKEENSFLTVMSYSQFDLKGGDLILKLALALPECHFYFAGVDANDLSKKTPENVHFLGKLSPEKLRERYQKSQFYFQLSSFEGFGCALAEAMLCGCIPIGAKTNHIPQIIGEAGLILAKKDLQLALDLVQKALLLPNKKIWSKKARTQITQNFTLKMREEKLIKALKLL</sequence>
<keyword evidence="1 3" id="KW-0808">Transferase</keyword>
<proteinExistence type="predicted"/>
<dbReference type="Pfam" id="PF00534">
    <property type="entry name" value="Glycos_transf_1"/>
    <property type="match status" value="1"/>
</dbReference>
<dbReference type="PANTHER" id="PTHR46401:SF2">
    <property type="entry name" value="GLYCOSYLTRANSFERASE WBBK-RELATED"/>
    <property type="match status" value="1"/>
</dbReference>
<evidence type="ECO:0000313" key="3">
    <source>
        <dbReference type="EMBL" id="SDC52212.1"/>
    </source>
</evidence>
<dbReference type="PANTHER" id="PTHR46401">
    <property type="entry name" value="GLYCOSYLTRANSFERASE WBBK-RELATED"/>
    <property type="match status" value="1"/>
</dbReference>
<dbReference type="STRING" id="686796.SAMN04488104_100175"/>
<evidence type="ECO:0000313" key="4">
    <source>
        <dbReference type="Proteomes" id="UP000199060"/>
    </source>
</evidence>
<dbReference type="GO" id="GO:0016757">
    <property type="term" value="F:glycosyltransferase activity"/>
    <property type="evidence" value="ECO:0007669"/>
    <property type="project" value="InterPro"/>
</dbReference>
<name>A0A1G6M9E1_9BACT</name>
<dbReference type="OrthoDB" id="9811239at2"/>
<evidence type="ECO:0000259" key="2">
    <source>
        <dbReference type="Pfam" id="PF00534"/>
    </source>
</evidence>
<dbReference type="Proteomes" id="UP000199060">
    <property type="component" value="Unassembled WGS sequence"/>
</dbReference>